<dbReference type="EMBL" id="ABYU02000012">
    <property type="protein sequence ID" value="EEX22248.1"/>
    <property type="molecule type" value="Genomic_DNA"/>
</dbReference>
<accession>C9L754</accession>
<name>C9L754_BLAHA</name>
<evidence type="ECO:0000313" key="2">
    <source>
        <dbReference type="Proteomes" id="UP000003755"/>
    </source>
</evidence>
<dbReference type="HOGENOM" id="CLU_3059032_0_0_9"/>
<gene>
    <name evidence="1" type="ORF">BLAHAN_05215</name>
</gene>
<comment type="caution">
    <text evidence="1">The sequence shown here is derived from an EMBL/GenBank/DDBJ whole genome shotgun (WGS) entry which is preliminary data.</text>
</comment>
<evidence type="ECO:0000313" key="1">
    <source>
        <dbReference type="EMBL" id="EEX22248.1"/>
    </source>
</evidence>
<reference evidence="1" key="1">
    <citation type="submission" date="2009-09" db="EMBL/GenBank/DDBJ databases">
        <authorList>
            <person name="Weinstock G."/>
            <person name="Sodergren E."/>
            <person name="Clifton S."/>
            <person name="Fulton L."/>
            <person name="Fulton B."/>
            <person name="Courtney L."/>
            <person name="Fronick C."/>
            <person name="Harrison M."/>
            <person name="Strong C."/>
            <person name="Farmer C."/>
            <person name="Delahaunty K."/>
            <person name="Markovic C."/>
            <person name="Hall O."/>
            <person name="Minx P."/>
            <person name="Tomlinson C."/>
            <person name="Mitreva M."/>
            <person name="Nelson J."/>
            <person name="Hou S."/>
            <person name="Wollam A."/>
            <person name="Pepin K.H."/>
            <person name="Johnson M."/>
            <person name="Bhonagiri V."/>
            <person name="Nash W.E."/>
            <person name="Warren W."/>
            <person name="Chinwalla A."/>
            <person name="Mardis E.R."/>
            <person name="Wilson R.K."/>
        </authorList>
    </citation>
    <scope>NUCLEOTIDE SEQUENCE [LARGE SCALE GENOMIC DNA]</scope>
    <source>
        <strain evidence="1">DSM 20583</strain>
    </source>
</reference>
<proteinExistence type="predicted"/>
<dbReference type="AlphaFoldDB" id="C9L754"/>
<dbReference type="STRING" id="537007.BLAHAN_05215"/>
<sequence length="53" mass="6294">MLSHLKLLLFCLYNGRKAKNFSYFIYTKGKNLCIMISISIRIFPKTVPVLWRI</sequence>
<protein>
    <submittedName>
        <fullName evidence="1">Uncharacterized protein</fullName>
    </submittedName>
</protein>
<dbReference type="Proteomes" id="UP000003755">
    <property type="component" value="Unassembled WGS sequence"/>
</dbReference>
<keyword evidence="2" id="KW-1185">Reference proteome</keyword>
<organism evidence="1 2">
    <name type="scientific">Blautia hansenii DSM 20583</name>
    <dbReference type="NCBI Taxonomy" id="537007"/>
    <lineage>
        <taxon>Bacteria</taxon>
        <taxon>Bacillati</taxon>
        <taxon>Bacillota</taxon>
        <taxon>Clostridia</taxon>
        <taxon>Lachnospirales</taxon>
        <taxon>Lachnospiraceae</taxon>
        <taxon>Blautia</taxon>
    </lineage>
</organism>